<reference evidence="1" key="2">
    <citation type="submission" date="2021-08" db="EMBL/GenBank/DDBJ databases">
        <authorList>
            <person name="Tani A."/>
            <person name="Ola A."/>
            <person name="Ogura Y."/>
            <person name="Katsura K."/>
            <person name="Hayashi T."/>
        </authorList>
    </citation>
    <scope>NUCLEOTIDE SEQUENCE</scope>
    <source>
        <strain evidence="1">LMG 23639</strain>
    </source>
</reference>
<proteinExistence type="predicted"/>
<name>A0ABQ4T0L2_9HYPH</name>
<organism evidence="1 2">
    <name type="scientific">Methylobacterium jeotgali</name>
    <dbReference type="NCBI Taxonomy" id="381630"/>
    <lineage>
        <taxon>Bacteria</taxon>
        <taxon>Pseudomonadati</taxon>
        <taxon>Pseudomonadota</taxon>
        <taxon>Alphaproteobacteria</taxon>
        <taxon>Hyphomicrobiales</taxon>
        <taxon>Methylobacteriaceae</taxon>
        <taxon>Methylobacterium</taxon>
    </lineage>
</organism>
<dbReference type="Pfam" id="PF11863">
    <property type="entry name" value="DUF3383"/>
    <property type="match status" value="1"/>
</dbReference>
<evidence type="ECO:0000313" key="2">
    <source>
        <dbReference type="Proteomes" id="UP001055102"/>
    </source>
</evidence>
<evidence type="ECO:0000313" key="1">
    <source>
        <dbReference type="EMBL" id="GJE08632.1"/>
    </source>
</evidence>
<dbReference type="RefSeq" id="WP_238278500.1">
    <property type="nucleotide sequence ID" value="NZ_BPQR01000084.1"/>
</dbReference>
<reference evidence="1" key="1">
    <citation type="journal article" date="2021" name="Front. Microbiol.">
        <title>Comprehensive Comparative Genomics and Phenotyping of Methylobacterium Species.</title>
        <authorList>
            <person name="Alessa O."/>
            <person name="Ogura Y."/>
            <person name="Fujitani Y."/>
            <person name="Takami H."/>
            <person name="Hayashi T."/>
            <person name="Sahin N."/>
            <person name="Tani A."/>
        </authorList>
    </citation>
    <scope>NUCLEOTIDE SEQUENCE</scope>
    <source>
        <strain evidence="1">LMG 23639</strain>
    </source>
</reference>
<sequence>MATGLNVSDFVRVDVSINPTAAPTRNFGASLVVGPSNVIDVGERLRPFTGLDQVAQTFGTSAPEYQSANLYFAQEPQPALLYIGRWAQTAAPGVLHGASLSTSQQLLSNFTGVTAGALRLTIDGTQRDITGINLSTALNLNAVANLVQTAIAAVASGVTVTWDAVLKRFNVQSGMTGAGSSVSYAGTPPSGTNLGPIMHLTSVDASTPVVGVAAESLVSCIATFADISNDWYSIQVATGTPPADADVIAAAVLVEGLNKSHTFGITTTNANVLDITNTTELASQLKALGLSKTFVQFSRNSPYAATSLFGRAATVDFQGSNTTITLAYKQEPGVVAESLSESQFQALLAKNVNVFTQVENGTAVLFPGKMINGDYFDERHGLDWFQNELQTAWYNLLYQTPTKVPQTDAGMDLLKAVAKKVCARAVDNGLIAPGLWTGPGFGSLKTGDTLSAGYYIYAPLVQSQSDADRAARKSVSFQIALKMAGAVHFVASAVLANR</sequence>
<accession>A0ABQ4T0L2</accession>
<dbReference type="Proteomes" id="UP001055102">
    <property type="component" value="Unassembled WGS sequence"/>
</dbReference>
<comment type="caution">
    <text evidence="1">The sequence shown here is derived from an EMBL/GenBank/DDBJ whole genome shotgun (WGS) entry which is preliminary data.</text>
</comment>
<protein>
    <recommendedName>
        <fullName evidence="3">DUF3383 domain-containing protein</fullName>
    </recommendedName>
</protein>
<gene>
    <name evidence="1" type="ORF">AOPFMNJM_3975</name>
</gene>
<dbReference type="InterPro" id="IPR021808">
    <property type="entry name" value="DUF3383"/>
</dbReference>
<evidence type="ECO:0008006" key="3">
    <source>
        <dbReference type="Google" id="ProtNLM"/>
    </source>
</evidence>
<keyword evidence="2" id="KW-1185">Reference proteome</keyword>
<dbReference type="EMBL" id="BPQR01000084">
    <property type="protein sequence ID" value="GJE08632.1"/>
    <property type="molecule type" value="Genomic_DNA"/>
</dbReference>